<dbReference type="OrthoDB" id="340227at2759"/>
<dbReference type="PANTHER" id="PTHR22792">
    <property type="entry name" value="LUPUS LA PROTEIN-RELATED"/>
    <property type="match status" value="1"/>
</dbReference>
<name>A0A4S8LUQ9_DENBC</name>
<evidence type="ECO:0000313" key="5">
    <source>
        <dbReference type="Proteomes" id="UP000297245"/>
    </source>
</evidence>
<dbReference type="Gene3D" id="1.10.10.10">
    <property type="entry name" value="Winged helix-like DNA-binding domain superfamily/Winged helix DNA-binding domain"/>
    <property type="match status" value="1"/>
</dbReference>
<dbReference type="GO" id="GO:0005829">
    <property type="term" value="C:cytosol"/>
    <property type="evidence" value="ECO:0007669"/>
    <property type="project" value="TreeGrafter"/>
</dbReference>
<dbReference type="GO" id="GO:0003723">
    <property type="term" value="F:RNA binding"/>
    <property type="evidence" value="ECO:0007669"/>
    <property type="project" value="UniProtKB-UniRule"/>
</dbReference>
<dbReference type="Proteomes" id="UP000297245">
    <property type="component" value="Unassembled WGS sequence"/>
</dbReference>
<sequence>MDSRGWIPINLIASFNRVKQLTTDEGLVREVMALSSMVEIRGEFVRIRGVWERYVLPDAQTSQVE</sequence>
<gene>
    <name evidence="4" type="ORF">K435DRAFT_584294</name>
</gene>
<dbReference type="GO" id="GO:0010494">
    <property type="term" value="C:cytoplasmic stress granule"/>
    <property type="evidence" value="ECO:0007669"/>
    <property type="project" value="TreeGrafter"/>
</dbReference>
<evidence type="ECO:0000259" key="3">
    <source>
        <dbReference type="PROSITE" id="PS50961"/>
    </source>
</evidence>
<evidence type="ECO:0000313" key="4">
    <source>
        <dbReference type="EMBL" id="THU93317.1"/>
    </source>
</evidence>
<dbReference type="InterPro" id="IPR036388">
    <property type="entry name" value="WH-like_DNA-bd_sf"/>
</dbReference>
<dbReference type="SUPFAM" id="SSF46785">
    <property type="entry name" value="Winged helix' DNA-binding domain"/>
    <property type="match status" value="1"/>
</dbReference>
<dbReference type="InterPro" id="IPR045180">
    <property type="entry name" value="La_dom_prot"/>
</dbReference>
<dbReference type="InterPro" id="IPR006630">
    <property type="entry name" value="La_HTH"/>
</dbReference>
<dbReference type="AlphaFoldDB" id="A0A4S8LUQ9"/>
<dbReference type="InterPro" id="IPR036390">
    <property type="entry name" value="WH_DNA-bd_sf"/>
</dbReference>
<evidence type="ECO:0000256" key="2">
    <source>
        <dbReference type="PROSITE-ProRule" id="PRU00332"/>
    </source>
</evidence>
<accession>A0A4S8LUQ9</accession>
<keyword evidence="5" id="KW-1185">Reference proteome</keyword>
<feature type="domain" description="HTH La-type RNA-binding" evidence="3">
    <location>
        <begin position="1"/>
        <end position="57"/>
    </location>
</feature>
<proteinExistence type="predicted"/>
<dbReference type="PANTHER" id="PTHR22792:SF132">
    <property type="entry name" value="LA-RELATED PROTEIN 1"/>
    <property type="match status" value="1"/>
</dbReference>
<dbReference type="EMBL" id="ML179252">
    <property type="protein sequence ID" value="THU93317.1"/>
    <property type="molecule type" value="Genomic_DNA"/>
</dbReference>
<feature type="non-terminal residue" evidence="4">
    <location>
        <position position="65"/>
    </location>
</feature>
<keyword evidence="1 2" id="KW-0694">RNA-binding</keyword>
<protein>
    <recommendedName>
        <fullName evidence="3">HTH La-type RNA-binding domain-containing protein</fullName>
    </recommendedName>
</protein>
<reference evidence="4 5" key="1">
    <citation type="journal article" date="2019" name="Nat. Ecol. Evol.">
        <title>Megaphylogeny resolves global patterns of mushroom evolution.</title>
        <authorList>
            <person name="Varga T."/>
            <person name="Krizsan K."/>
            <person name="Foldi C."/>
            <person name="Dima B."/>
            <person name="Sanchez-Garcia M."/>
            <person name="Sanchez-Ramirez S."/>
            <person name="Szollosi G.J."/>
            <person name="Szarkandi J.G."/>
            <person name="Papp V."/>
            <person name="Albert L."/>
            <person name="Andreopoulos W."/>
            <person name="Angelini C."/>
            <person name="Antonin V."/>
            <person name="Barry K.W."/>
            <person name="Bougher N.L."/>
            <person name="Buchanan P."/>
            <person name="Buyck B."/>
            <person name="Bense V."/>
            <person name="Catcheside P."/>
            <person name="Chovatia M."/>
            <person name="Cooper J."/>
            <person name="Damon W."/>
            <person name="Desjardin D."/>
            <person name="Finy P."/>
            <person name="Geml J."/>
            <person name="Haridas S."/>
            <person name="Hughes K."/>
            <person name="Justo A."/>
            <person name="Karasinski D."/>
            <person name="Kautmanova I."/>
            <person name="Kiss B."/>
            <person name="Kocsube S."/>
            <person name="Kotiranta H."/>
            <person name="LaButti K.M."/>
            <person name="Lechner B.E."/>
            <person name="Liimatainen K."/>
            <person name="Lipzen A."/>
            <person name="Lukacs Z."/>
            <person name="Mihaltcheva S."/>
            <person name="Morgado L.N."/>
            <person name="Niskanen T."/>
            <person name="Noordeloos M.E."/>
            <person name="Ohm R.A."/>
            <person name="Ortiz-Santana B."/>
            <person name="Ovrebo C."/>
            <person name="Racz N."/>
            <person name="Riley R."/>
            <person name="Savchenko A."/>
            <person name="Shiryaev A."/>
            <person name="Soop K."/>
            <person name="Spirin V."/>
            <person name="Szebenyi C."/>
            <person name="Tomsovsky M."/>
            <person name="Tulloss R.E."/>
            <person name="Uehling J."/>
            <person name="Grigoriev I.V."/>
            <person name="Vagvolgyi C."/>
            <person name="Papp T."/>
            <person name="Martin F.M."/>
            <person name="Miettinen O."/>
            <person name="Hibbett D.S."/>
            <person name="Nagy L.G."/>
        </authorList>
    </citation>
    <scope>NUCLEOTIDE SEQUENCE [LARGE SCALE GENOMIC DNA]</scope>
    <source>
        <strain evidence="4 5">CBS 962.96</strain>
    </source>
</reference>
<organism evidence="4 5">
    <name type="scientific">Dendrothele bispora (strain CBS 962.96)</name>
    <dbReference type="NCBI Taxonomy" id="1314807"/>
    <lineage>
        <taxon>Eukaryota</taxon>
        <taxon>Fungi</taxon>
        <taxon>Dikarya</taxon>
        <taxon>Basidiomycota</taxon>
        <taxon>Agaricomycotina</taxon>
        <taxon>Agaricomycetes</taxon>
        <taxon>Agaricomycetidae</taxon>
        <taxon>Agaricales</taxon>
        <taxon>Agaricales incertae sedis</taxon>
        <taxon>Dendrothele</taxon>
    </lineage>
</organism>
<dbReference type="PROSITE" id="PS50961">
    <property type="entry name" value="HTH_LA"/>
    <property type="match status" value="1"/>
</dbReference>
<dbReference type="GO" id="GO:0045727">
    <property type="term" value="P:positive regulation of translation"/>
    <property type="evidence" value="ECO:0007669"/>
    <property type="project" value="TreeGrafter"/>
</dbReference>
<evidence type="ECO:0000256" key="1">
    <source>
        <dbReference type="ARBA" id="ARBA00022884"/>
    </source>
</evidence>